<comment type="subcellular location">
    <subcellularLocation>
        <location evidence="1">Membrane</location>
        <topology evidence="1">Single-pass membrane protein</topology>
    </subcellularLocation>
</comment>
<proteinExistence type="predicted"/>
<dbReference type="SUPFAM" id="SSF74653">
    <property type="entry name" value="TolA/TonB C-terminal domain"/>
    <property type="match status" value="1"/>
</dbReference>
<keyword evidence="3" id="KW-1133">Transmembrane helix</keyword>
<dbReference type="RefSeq" id="WP_283427300.1">
    <property type="nucleotide sequence ID" value="NZ_FXTY01000007.1"/>
</dbReference>
<evidence type="ECO:0000256" key="1">
    <source>
        <dbReference type="ARBA" id="ARBA00004167"/>
    </source>
</evidence>
<dbReference type="InterPro" id="IPR006260">
    <property type="entry name" value="TonB/TolA_C"/>
</dbReference>
<dbReference type="EMBL" id="FXTY01000007">
    <property type="protein sequence ID" value="SMP31097.1"/>
    <property type="molecule type" value="Genomic_DNA"/>
</dbReference>
<dbReference type="PROSITE" id="PS52015">
    <property type="entry name" value="TONB_CTD"/>
    <property type="match status" value="1"/>
</dbReference>
<feature type="region of interest" description="Disordered" evidence="5">
    <location>
        <begin position="57"/>
        <end position="82"/>
    </location>
</feature>
<accession>A0ABY1PCA7</accession>
<feature type="region of interest" description="Disordered" evidence="5">
    <location>
        <begin position="118"/>
        <end position="177"/>
    </location>
</feature>
<evidence type="ECO:0000256" key="5">
    <source>
        <dbReference type="SAM" id="MobiDB-lite"/>
    </source>
</evidence>
<gene>
    <name evidence="7" type="ORF">SAMN06265373_107201</name>
</gene>
<sequence length="374" mass="39505">MIRRSLLIATVAVLLSLGAHLLGLGFAIRIERSPPASESAGETIAVGNAFEEIAEALEEPEAPERAPEPELEQPIEPVPPVSEAEVPDTEVLVASENPQDTYAPDTGTAQIVAPVPLAGTQDDFTPKPDVTEPTSQPNDTDPVPPQTDTAAPLGTETDTADAIAPVAAQTPATPVVPEVTEPVEDEIAALPETVMPVVPVTPLSLPEVEDLVEAVPSERSDEERPEDGSESEPQALFPGLRNGFDDLRNPTQTLESPLETFQREGSLASVGGFGIPSGSAATSRGPGNSDTTNYAGRVLVHLNRTRSVHVKASGFARVFFEINPDGSLNWVEVIDSSGNEAVNRAARTQIQSAVPFPAPPNGTRRQLSFLYSSR</sequence>
<organism evidence="7 8">
    <name type="scientific">Shimia sagamensis</name>
    <dbReference type="NCBI Taxonomy" id="1566352"/>
    <lineage>
        <taxon>Bacteria</taxon>
        <taxon>Pseudomonadati</taxon>
        <taxon>Pseudomonadota</taxon>
        <taxon>Alphaproteobacteria</taxon>
        <taxon>Rhodobacterales</taxon>
        <taxon>Roseobacteraceae</taxon>
    </lineage>
</organism>
<dbReference type="Gene3D" id="3.30.1150.10">
    <property type="match status" value="1"/>
</dbReference>
<evidence type="ECO:0000313" key="8">
    <source>
        <dbReference type="Proteomes" id="UP001157961"/>
    </source>
</evidence>
<evidence type="ECO:0000259" key="6">
    <source>
        <dbReference type="PROSITE" id="PS52015"/>
    </source>
</evidence>
<feature type="domain" description="TonB C-terminal" evidence="6">
    <location>
        <begin position="288"/>
        <end position="374"/>
    </location>
</feature>
<evidence type="ECO:0000256" key="3">
    <source>
        <dbReference type="ARBA" id="ARBA00022989"/>
    </source>
</evidence>
<dbReference type="Pfam" id="PF13103">
    <property type="entry name" value="TonB_2"/>
    <property type="match status" value="1"/>
</dbReference>
<name>A0ABY1PCA7_9RHOB</name>
<dbReference type="InterPro" id="IPR037682">
    <property type="entry name" value="TonB_C"/>
</dbReference>
<dbReference type="NCBIfam" id="TIGR01352">
    <property type="entry name" value="tonB_Cterm"/>
    <property type="match status" value="1"/>
</dbReference>
<keyword evidence="4" id="KW-0472">Membrane</keyword>
<evidence type="ECO:0000256" key="2">
    <source>
        <dbReference type="ARBA" id="ARBA00022692"/>
    </source>
</evidence>
<evidence type="ECO:0000313" key="7">
    <source>
        <dbReference type="EMBL" id="SMP31097.1"/>
    </source>
</evidence>
<protein>
    <submittedName>
        <fullName evidence="7">Outer membrane transport energization protein TonB</fullName>
    </submittedName>
</protein>
<reference evidence="7 8" key="1">
    <citation type="submission" date="2017-05" db="EMBL/GenBank/DDBJ databases">
        <authorList>
            <person name="Varghese N."/>
            <person name="Submissions S."/>
        </authorList>
    </citation>
    <scope>NUCLEOTIDE SEQUENCE [LARGE SCALE GENOMIC DNA]</scope>
    <source>
        <strain evidence="7 8">DSM 29734</strain>
    </source>
</reference>
<feature type="compositionally biased region" description="Low complexity" evidence="5">
    <location>
        <begin position="160"/>
        <end position="177"/>
    </location>
</feature>
<feature type="region of interest" description="Disordered" evidence="5">
    <location>
        <begin position="213"/>
        <end position="250"/>
    </location>
</feature>
<keyword evidence="2" id="KW-0812">Transmembrane</keyword>
<keyword evidence="8" id="KW-1185">Reference proteome</keyword>
<evidence type="ECO:0000256" key="4">
    <source>
        <dbReference type="ARBA" id="ARBA00023136"/>
    </source>
</evidence>
<dbReference type="Proteomes" id="UP001157961">
    <property type="component" value="Unassembled WGS sequence"/>
</dbReference>
<comment type="caution">
    <text evidence="7">The sequence shown here is derived from an EMBL/GenBank/DDBJ whole genome shotgun (WGS) entry which is preliminary data.</text>
</comment>